<dbReference type="Proteomes" id="UP000694680">
    <property type="component" value="Chromosome 6"/>
</dbReference>
<evidence type="ECO:0000256" key="11">
    <source>
        <dbReference type="PROSITE-ProRule" id="PRU00076"/>
    </source>
</evidence>
<dbReference type="InterPro" id="IPR009030">
    <property type="entry name" value="Growth_fac_rcpt_cys_sf"/>
</dbReference>
<name>A0A8C5HZ60_GOUWI</name>
<comment type="subcellular location">
    <subcellularLocation>
        <location evidence="1">Secreted</location>
        <location evidence="1">Extracellular space</location>
        <location evidence="1">Extracellular matrix</location>
    </subcellularLocation>
</comment>
<evidence type="ECO:0000256" key="6">
    <source>
        <dbReference type="ARBA" id="ARBA00022729"/>
    </source>
</evidence>
<gene>
    <name evidence="13" type="primary">LOC114464765</name>
</gene>
<accession>A0A8C5HZ60</accession>
<dbReference type="Pfam" id="PF22914">
    <property type="entry name" value="Fibulin_C"/>
    <property type="match status" value="1"/>
</dbReference>
<dbReference type="InterPro" id="IPR000152">
    <property type="entry name" value="EGF-type_Asp/Asn_hydroxyl_site"/>
</dbReference>
<evidence type="ECO:0000256" key="8">
    <source>
        <dbReference type="ARBA" id="ARBA00022837"/>
    </source>
</evidence>
<dbReference type="InterPro" id="IPR052080">
    <property type="entry name" value="vWF_C/EGF_Fibrillin"/>
</dbReference>
<dbReference type="PANTHER" id="PTHR47333:SF4">
    <property type="entry name" value="EGF-LIKE DOMAIN-CONTAINING PROTEIN"/>
    <property type="match status" value="1"/>
</dbReference>
<dbReference type="FunFam" id="2.10.25.10:FF:000139">
    <property type="entry name" value="Fibulin-1"/>
    <property type="match status" value="1"/>
</dbReference>
<evidence type="ECO:0000256" key="9">
    <source>
        <dbReference type="ARBA" id="ARBA00023157"/>
    </source>
</evidence>
<keyword evidence="8" id="KW-0106">Calcium</keyword>
<dbReference type="InterPro" id="IPR000742">
    <property type="entry name" value="EGF"/>
</dbReference>
<dbReference type="PROSITE" id="PS01186">
    <property type="entry name" value="EGF_2"/>
    <property type="match status" value="2"/>
</dbReference>
<reference evidence="13" key="2">
    <citation type="submission" date="2025-08" db="UniProtKB">
        <authorList>
            <consortium name="Ensembl"/>
        </authorList>
    </citation>
    <scope>IDENTIFICATION</scope>
</reference>
<evidence type="ECO:0000256" key="5">
    <source>
        <dbReference type="ARBA" id="ARBA00022536"/>
    </source>
</evidence>
<keyword evidence="4" id="KW-0272">Extracellular matrix</keyword>
<dbReference type="InterPro" id="IPR055088">
    <property type="entry name" value="Fibulin_C"/>
</dbReference>
<comment type="caution">
    <text evidence="11">Lacks conserved residue(s) required for the propagation of feature annotation.</text>
</comment>
<evidence type="ECO:0000256" key="1">
    <source>
        <dbReference type="ARBA" id="ARBA00004498"/>
    </source>
</evidence>
<dbReference type="PROSITE" id="PS50026">
    <property type="entry name" value="EGF_3"/>
    <property type="match status" value="1"/>
</dbReference>
<keyword evidence="14" id="KW-1185">Reference proteome</keyword>
<evidence type="ECO:0000256" key="2">
    <source>
        <dbReference type="ARBA" id="ARBA00006127"/>
    </source>
</evidence>
<protein>
    <recommendedName>
        <fullName evidence="12">EGF-like domain-containing protein</fullName>
    </recommendedName>
</protein>
<organism evidence="13 14">
    <name type="scientific">Gouania willdenowi</name>
    <name type="common">Blunt-snouted clingfish</name>
    <name type="synonym">Lepadogaster willdenowi</name>
    <dbReference type="NCBI Taxonomy" id="441366"/>
    <lineage>
        <taxon>Eukaryota</taxon>
        <taxon>Metazoa</taxon>
        <taxon>Chordata</taxon>
        <taxon>Craniata</taxon>
        <taxon>Vertebrata</taxon>
        <taxon>Euteleostomi</taxon>
        <taxon>Actinopterygii</taxon>
        <taxon>Neopterygii</taxon>
        <taxon>Teleostei</taxon>
        <taxon>Neoteleostei</taxon>
        <taxon>Acanthomorphata</taxon>
        <taxon>Ovalentaria</taxon>
        <taxon>Blenniimorphae</taxon>
        <taxon>Blenniiformes</taxon>
        <taxon>Gobiesocoidei</taxon>
        <taxon>Gobiesocidae</taxon>
        <taxon>Gobiesocinae</taxon>
        <taxon>Gouania</taxon>
    </lineage>
</organism>
<keyword evidence="7" id="KW-0677">Repeat</keyword>
<keyword evidence="10" id="KW-0325">Glycoprotein</keyword>
<dbReference type="InterPro" id="IPR018097">
    <property type="entry name" value="EGF_Ca-bd_CS"/>
</dbReference>
<dbReference type="SMART" id="SM00179">
    <property type="entry name" value="EGF_CA"/>
    <property type="match status" value="6"/>
</dbReference>
<reference evidence="13" key="3">
    <citation type="submission" date="2025-09" db="UniProtKB">
        <authorList>
            <consortium name="Ensembl"/>
        </authorList>
    </citation>
    <scope>IDENTIFICATION</scope>
</reference>
<keyword evidence="3" id="KW-0964">Secreted</keyword>
<dbReference type="AlphaFoldDB" id="A0A8C5HZ60"/>
<proteinExistence type="inferred from homology"/>
<dbReference type="GO" id="GO:0005509">
    <property type="term" value="F:calcium ion binding"/>
    <property type="evidence" value="ECO:0007669"/>
    <property type="project" value="InterPro"/>
</dbReference>
<dbReference type="CDD" id="cd00054">
    <property type="entry name" value="EGF_CA"/>
    <property type="match status" value="3"/>
</dbReference>
<keyword evidence="5 11" id="KW-0245">EGF-like domain</keyword>
<dbReference type="FunFam" id="2.10.25.10:FF:000014">
    <property type="entry name" value="Latent-transforming growth factor beta-binding protein 3"/>
    <property type="match status" value="2"/>
</dbReference>
<dbReference type="Pfam" id="PF07645">
    <property type="entry name" value="EGF_CA"/>
    <property type="match status" value="6"/>
</dbReference>
<comment type="similarity">
    <text evidence="2">Belongs to the fibulin family.</text>
</comment>
<evidence type="ECO:0000313" key="13">
    <source>
        <dbReference type="Ensembl" id="ENSGWIP00000050819.1"/>
    </source>
</evidence>
<dbReference type="InterPro" id="IPR049883">
    <property type="entry name" value="NOTCH1_EGF-like"/>
</dbReference>
<dbReference type="Ensembl" id="ENSGWIT00000054877.1">
    <property type="protein sequence ID" value="ENSGWIP00000050819.1"/>
    <property type="gene ID" value="ENSGWIG00000024652.1"/>
</dbReference>
<evidence type="ECO:0000313" key="14">
    <source>
        <dbReference type="Proteomes" id="UP000694680"/>
    </source>
</evidence>
<dbReference type="PROSITE" id="PS00010">
    <property type="entry name" value="ASX_HYDROXYL"/>
    <property type="match status" value="1"/>
</dbReference>
<dbReference type="PANTHER" id="PTHR47333">
    <property type="entry name" value="VON WILLEBRAND FACTOR C AND EGF DOMAIN-CONTAINING PROTEIN"/>
    <property type="match status" value="1"/>
</dbReference>
<keyword evidence="6" id="KW-0732">Signal</keyword>
<dbReference type="InterPro" id="IPR001881">
    <property type="entry name" value="EGF-like_Ca-bd_dom"/>
</dbReference>
<reference evidence="13" key="1">
    <citation type="submission" date="2020-06" db="EMBL/GenBank/DDBJ databases">
        <authorList>
            <consortium name="Wellcome Sanger Institute Data Sharing"/>
        </authorList>
    </citation>
    <scope>NUCLEOTIDE SEQUENCE [LARGE SCALE GENOMIC DNA]</scope>
</reference>
<sequence>MPSVVNTAPPKSCAVIRCSQLCVDGVCTCHPGYQMQKDGVNCTDLNECQTATHNCTHEETCVNNNGSFVCLSGTTCKPGFELTVNNTCKDIDECASATHTCGSDLVCTNTEGSFDCIPKDECAEGFIKDTKRACVDINECLVIPEPCHATHTCINTIGSFICRSDSDPCGPGFVLTVDRRCEDIDECETGHVCGTDRCVNVIGSYRCECQTGFTFNQMAKVCEDINECMNSSVQHCAQNCENTRGSFKCSCSTGFNLAHNNRSCEDIDECAAETHSCSTLETCFNVQGGFHCLYFHCPQNFERIEMKTKGDLSLTVRCVKDCQPEDMICHGDPVHIITHSVLILPITEQLHEPQEIIMLRTITPAHQVEPDPTEVFFAILSTDAYLSFDVVKRTENGMIVGVVRQVKPIHSPKDIVLEVGMNYVKSGVVSYRNYVLLHVFISKYLP</sequence>
<evidence type="ECO:0000256" key="10">
    <source>
        <dbReference type="ARBA" id="ARBA00023180"/>
    </source>
</evidence>
<evidence type="ECO:0000256" key="7">
    <source>
        <dbReference type="ARBA" id="ARBA00022737"/>
    </source>
</evidence>
<dbReference type="Gene3D" id="2.10.25.10">
    <property type="entry name" value="Laminin"/>
    <property type="match status" value="6"/>
</dbReference>
<dbReference type="SMART" id="SM00181">
    <property type="entry name" value="EGF"/>
    <property type="match status" value="7"/>
</dbReference>
<feature type="domain" description="EGF-like" evidence="12">
    <location>
        <begin position="183"/>
        <end position="223"/>
    </location>
</feature>
<keyword evidence="9" id="KW-1015">Disulfide bond</keyword>
<evidence type="ECO:0000256" key="3">
    <source>
        <dbReference type="ARBA" id="ARBA00022525"/>
    </source>
</evidence>
<dbReference type="PROSITE" id="PS01187">
    <property type="entry name" value="EGF_CA"/>
    <property type="match status" value="2"/>
</dbReference>
<evidence type="ECO:0000256" key="4">
    <source>
        <dbReference type="ARBA" id="ARBA00022530"/>
    </source>
</evidence>
<dbReference type="SUPFAM" id="SSF57184">
    <property type="entry name" value="Growth factor receptor domain"/>
    <property type="match status" value="3"/>
</dbReference>
<evidence type="ECO:0000259" key="12">
    <source>
        <dbReference type="PROSITE" id="PS50026"/>
    </source>
</evidence>